<dbReference type="Gene3D" id="2.60.40.1220">
    <property type="match status" value="4"/>
</dbReference>
<dbReference type="RefSeq" id="WP_090038664.1">
    <property type="nucleotide sequence ID" value="NZ_FOKI01000003.1"/>
</dbReference>
<gene>
    <name evidence="6" type="ORF">SAMN04488528_1003114</name>
</gene>
<evidence type="ECO:0000256" key="3">
    <source>
        <dbReference type="SAM" id="MobiDB-lite"/>
    </source>
</evidence>
<dbReference type="Proteomes" id="UP000198619">
    <property type="component" value="Unassembled WGS sequence"/>
</dbReference>
<organism evidence="6 7">
    <name type="scientific">Clostridium frigidicarnis</name>
    <dbReference type="NCBI Taxonomy" id="84698"/>
    <lineage>
        <taxon>Bacteria</taxon>
        <taxon>Bacillati</taxon>
        <taxon>Bacillota</taxon>
        <taxon>Clostridia</taxon>
        <taxon>Eubacteriales</taxon>
        <taxon>Clostridiaceae</taxon>
        <taxon>Clostridium</taxon>
    </lineage>
</organism>
<dbReference type="Gene3D" id="2.60.40.740">
    <property type="match status" value="1"/>
</dbReference>
<evidence type="ECO:0000256" key="1">
    <source>
        <dbReference type="ARBA" id="ARBA00022729"/>
    </source>
</evidence>
<keyword evidence="2" id="KW-0175">Coiled coil</keyword>
<feature type="domain" description="SbsA Ig-like" evidence="5">
    <location>
        <begin position="341"/>
        <end position="420"/>
    </location>
</feature>
<keyword evidence="1 4" id="KW-0732">Signal</keyword>
<sequence>MREAQKKFLGVALVASSISGIVAPSVVAMATVIEDEEKATPDQLKSVINEYSVKLDKNPIFANYHRVLYAAERLAQYDEQYSKDTLSSIAKYDSKVYTKDIVKLVDKMNEFSMSKEMKIYDELVNDDIPSFAKIDKESADYLLGRLDAWGNGIVFEVDKNYSKATDEIVKVNTLREKDKLEEALDQVEVAKKAIKNIVTYKINGEYLEGKLKIEENKVKDDMAERDLYVRKVTVNNGREIEVKFNKSVSQSSAEDTENYSFNSANSSSKDIGIEEAELQDDDCTVILKIKSGLNTNSDAKHMVSIEKVMTNDGTEMKDYYEILNLYDDVAPEVDNIKYIDDNRIRINFSEPINIEEDDLSASVKIKLDGAKVNISKKAFKLDDDKKYIQIDLSKTGIDRNNKRYTIEIDGVSDYAGNSLEKYKDDLLVKKDNEDPEVTEIKALSKNDFRVEFNEKIYNDKFRVIVDGKEITLTKGSNLKIVDEDEDDMVEAKYDITLPTSTSEGRKLITVYDYKDLYENEGDSATEEVYFEAQHPVLEDTTPKLKTTKDRRYQVFTFDRDVNVGENEKDRLIEVKHVDSDGVTKTDKDIKLVDEDNNDADLESNEIALDITKLEEGKYTFDFETRNVVDHYGQKIEKVSLKFNNNTNDKTGKVLDVIPNDPKEQPDESDKQKALNKVIVEFDKEVGEDAKNERKYTIDNRQVFEKAVFVDDKMHVELTLKKDALSNTGKKTFRAEGIKNVKDYDKKLEFKDNTKPEVTRAEKTGLNTIKLIMSEEIKKGVTINKDDIKVKVEGNTLENDIKVTGQGTDVLIITLSKEDTLRSSRDEVTLEILDDNRISDEAGNIVESGIIDDVEVNLDDMLVTAINKVEVLKDACAKDLSDSKNLEDAKKSRQDAQNAVNDLKNSPDKTNLQNDIDEQSKIIDAKDTGNKLDEAIKNIGEVTIDNKNNTKNLTEILEEKANNETTVSSINSVDTKLEGVVAKDGKITPPATENKSGEVNVTLKNGDTTKTVTVKVIVNETTVPTIGNEATYKDGVITIKASEALSPLQEGDIVVDATNVGDFKDNPAVLDKEDYTVTLNKEDNSKINVTLKQSGLDKLKPSDNCKVKVIVQNTVKDLAGNTLKENKEVIVNIKDETAPILKEIKCVDANNVEIKFSESLDKTKFEGEGLKGFSAKNSGETEELITKVEISDDGLTVTLTGSKFEAGKTTVSYTKGTVSDKAGNQLDSFQQSIK</sequence>
<dbReference type="EMBL" id="FOKI01000003">
    <property type="protein sequence ID" value="SFA81215.1"/>
    <property type="molecule type" value="Genomic_DNA"/>
</dbReference>
<accession>A0A1I0VXR4</accession>
<feature type="signal peptide" evidence="4">
    <location>
        <begin position="1"/>
        <end position="30"/>
    </location>
</feature>
<dbReference type="InterPro" id="IPR014755">
    <property type="entry name" value="Cu-Rt/internalin_Ig-like"/>
</dbReference>
<evidence type="ECO:0000256" key="2">
    <source>
        <dbReference type="SAM" id="Coils"/>
    </source>
</evidence>
<feature type="coiled-coil region" evidence="2">
    <location>
        <begin position="170"/>
        <end position="197"/>
    </location>
</feature>
<proteinExistence type="predicted"/>
<keyword evidence="7" id="KW-1185">Reference proteome</keyword>
<dbReference type="STRING" id="84698.SAMN04488528_1003114"/>
<evidence type="ECO:0000259" key="5">
    <source>
        <dbReference type="Pfam" id="PF13205"/>
    </source>
</evidence>
<evidence type="ECO:0000313" key="7">
    <source>
        <dbReference type="Proteomes" id="UP000198619"/>
    </source>
</evidence>
<feature type="chain" id="PRO_5011715576" description="SbsA Ig-like domain-containing protein" evidence="4">
    <location>
        <begin position="31"/>
        <end position="1233"/>
    </location>
</feature>
<name>A0A1I0VXR4_9CLOT</name>
<evidence type="ECO:0000313" key="6">
    <source>
        <dbReference type="EMBL" id="SFA81215.1"/>
    </source>
</evidence>
<feature type="compositionally biased region" description="Basic and acidic residues" evidence="3">
    <location>
        <begin position="882"/>
        <end position="893"/>
    </location>
</feature>
<feature type="region of interest" description="Disordered" evidence="3">
    <location>
        <begin position="882"/>
        <end position="912"/>
    </location>
</feature>
<protein>
    <recommendedName>
        <fullName evidence="5">SbsA Ig-like domain-containing protein</fullName>
    </recommendedName>
</protein>
<dbReference type="AlphaFoldDB" id="A0A1I0VXR4"/>
<feature type="compositionally biased region" description="Polar residues" evidence="3">
    <location>
        <begin position="894"/>
        <end position="912"/>
    </location>
</feature>
<dbReference type="InterPro" id="IPR032812">
    <property type="entry name" value="SbsA_Ig"/>
</dbReference>
<reference evidence="6 7" key="1">
    <citation type="submission" date="2016-10" db="EMBL/GenBank/DDBJ databases">
        <authorList>
            <person name="de Groot N.N."/>
        </authorList>
    </citation>
    <scope>NUCLEOTIDE SEQUENCE [LARGE SCALE GENOMIC DNA]</scope>
    <source>
        <strain evidence="6 7">DSM 12271</strain>
    </source>
</reference>
<dbReference type="OrthoDB" id="2077808at2"/>
<dbReference type="Pfam" id="PF13205">
    <property type="entry name" value="Big_5"/>
    <property type="match status" value="1"/>
</dbReference>
<evidence type="ECO:0000256" key="4">
    <source>
        <dbReference type="SAM" id="SignalP"/>
    </source>
</evidence>